<evidence type="ECO:0000313" key="2">
    <source>
        <dbReference type="EMBL" id="MDR7090313.1"/>
    </source>
</evidence>
<keyword evidence="1" id="KW-1133">Transmembrane helix</keyword>
<sequence length="71" mass="8190">MLSYYRKSIPLTIGVFLSIFCVISLIEFIKAIDFSDLEYALDYLHYLFLAVITGFTGLPLVFYGVEKLQKQ</sequence>
<proteinExistence type="predicted"/>
<dbReference type="EMBL" id="JAVDVX010000004">
    <property type="protein sequence ID" value="MDR7090313.1"/>
    <property type="molecule type" value="Genomic_DNA"/>
</dbReference>
<keyword evidence="1" id="KW-0472">Membrane</keyword>
<keyword evidence="3" id="KW-1185">Reference proteome</keyword>
<evidence type="ECO:0000256" key="1">
    <source>
        <dbReference type="SAM" id="Phobius"/>
    </source>
</evidence>
<name>A0ABU1UZ02_9GAMM</name>
<accession>A0ABU1UZ02</accession>
<comment type="caution">
    <text evidence="2">The sequence shown here is derived from an EMBL/GenBank/DDBJ whole genome shotgun (WGS) entry which is preliminary data.</text>
</comment>
<reference evidence="2 3" key="1">
    <citation type="submission" date="2023-07" db="EMBL/GenBank/DDBJ databases">
        <title>Sorghum-associated microbial communities from plants grown in Nebraska, USA.</title>
        <authorList>
            <person name="Schachtman D."/>
        </authorList>
    </citation>
    <scope>NUCLEOTIDE SEQUENCE [LARGE SCALE GENOMIC DNA]</scope>
    <source>
        <strain evidence="2 3">BE190</strain>
    </source>
</reference>
<feature type="transmembrane region" description="Helical" evidence="1">
    <location>
        <begin position="12"/>
        <end position="32"/>
    </location>
</feature>
<evidence type="ECO:0000313" key="3">
    <source>
        <dbReference type="Proteomes" id="UP001253595"/>
    </source>
</evidence>
<feature type="transmembrane region" description="Helical" evidence="1">
    <location>
        <begin position="44"/>
        <end position="65"/>
    </location>
</feature>
<protein>
    <submittedName>
        <fullName evidence="2">Uncharacterized protein</fullName>
    </submittedName>
</protein>
<gene>
    <name evidence="2" type="ORF">J2X05_002337</name>
</gene>
<organism evidence="2 3">
    <name type="scientific">Cellvibrio fibrivorans</name>
    <dbReference type="NCBI Taxonomy" id="126350"/>
    <lineage>
        <taxon>Bacteria</taxon>
        <taxon>Pseudomonadati</taxon>
        <taxon>Pseudomonadota</taxon>
        <taxon>Gammaproteobacteria</taxon>
        <taxon>Cellvibrionales</taxon>
        <taxon>Cellvibrionaceae</taxon>
        <taxon>Cellvibrio</taxon>
    </lineage>
</organism>
<dbReference type="Proteomes" id="UP001253595">
    <property type="component" value="Unassembled WGS sequence"/>
</dbReference>
<keyword evidence="1" id="KW-0812">Transmembrane</keyword>